<dbReference type="EMBL" id="JBHSXI010000029">
    <property type="protein sequence ID" value="MFC6890969.1"/>
    <property type="molecule type" value="Genomic_DNA"/>
</dbReference>
<keyword evidence="1" id="KW-0812">Transmembrane</keyword>
<feature type="transmembrane region" description="Helical" evidence="1">
    <location>
        <begin position="266"/>
        <end position="288"/>
    </location>
</feature>
<sequence length="372" mass="38662">MSWHAVDAVDDAVETTRRFLFPFSLVRWTKLAFLVLLMGGGAGASSSVSTSIPSAPGGGLRSQWVTDPDSGAVSVGPFDGALSLDGTLLAAVGIGIVLFVAALSVCSLSLRLVFYDALRTDEVRLWRPFLSRLRQAAGLFVLSVFLGVTAALPVVLAVLVAVPGSDPVGWRPADAFAESIARLFAGLSTGPTVAIGLLGVAVVLIAAFALRFTYEFVVPIMVAKDTGVIAGWRRFLDTLRRGWSDVLVYLVVHFFVGVGISIVEGIAFVLVGATVVVLAGFVLLLAAIPLGGLGALGGTTVGTAVLAIVVVASILLLAVFLLPVSVVTRTYRIAYEVSTLGGIDTGVALLHRDIDPNAPTPDTPDPERAAAE</sequence>
<feature type="transmembrane region" description="Helical" evidence="1">
    <location>
        <begin position="136"/>
        <end position="162"/>
    </location>
</feature>
<dbReference type="Proteomes" id="UP001596333">
    <property type="component" value="Unassembled WGS sequence"/>
</dbReference>
<evidence type="ECO:0008006" key="4">
    <source>
        <dbReference type="Google" id="ProtNLM"/>
    </source>
</evidence>
<dbReference type="Pfam" id="PF24400">
    <property type="entry name" value="DUF7544"/>
    <property type="match status" value="1"/>
</dbReference>
<comment type="caution">
    <text evidence="2">The sequence shown here is derived from an EMBL/GenBank/DDBJ whole genome shotgun (WGS) entry which is preliminary data.</text>
</comment>
<accession>A0ABD5UNA7</accession>
<feature type="transmembrane region" description="Helical" evidence="1">
    <location>
        <begin position="300"/>
        <end position="322"/>
    </location>
</feature>
<proteinExistence type="predicted"/>
<reference evidence="2 3" key="1">
    <citation type="journal article" date="2019" name="Int. J. Syst. Evol. Microbiol.">
        <title>The Global Catalogue of Microorganisms (GCM) 10K type strain sequencing project: providing services to taxonomists for standard genome sequencing and annotation.</title>
        <authorList>
            <consortium name="The Broad Institute Genomics Platform"/>
            <consortium name="The Broad Institute Genome Sequencing Center for Infectious Disease"/>
            <person name="Wu L."/>
            <person name="Ma J."/>
        </authorList>
    </citation>
    <scope>NUCLEOTIDE SEQUENCE [LARGE SCALE GENOMIC DNA]</scope>
    <source>
        <strain evidence="2 3">Y73</strain>
    </source>
</reference>
<evidence type="ECO:0000256" key="1">
    <source>
        <dbReference type="SAM" id="Phobius"/>
    </source>
</evidence>
<feature type="transmembrane region" description="Helical" evidence="1">
    <location>
        <begin position="31"/>
        <end position="52"/>
    </location>
</feature>
<evidence type="ECO:0000313" key="2">
    <source>
        <dbReference type="EMBL" id="MFC6890969.1"/>
    </source>
</evidence>
<gene>
    <name evidence="2" type="ORF">ACFQEY_18440</name>
</gene>
<dbReference type="InterPro" id="IPR055966">
    <property type="entry name" value="DUF7544"/>
</dbReference>
<protein>
    <recommendedName>
        <fullName evidence="4">Membrane domain of glycerophosphoryl diester phosphodiesterase</fullName>
    </recommendedName>
</protein>
<feature type="transmembrane region" description="Helical" evidence="1">
    <location>
        <begin position="88"/>
        <end position="115"/>
    </location>
</feature>
<name>A0ABD5UNA7_9EURY</name>
<dbReference type="AlphaFoldDB" id="A0ABD5UNA7"/>
<feature type="transmembrane region" description="Helical" evidence="1">
    <location>
        <begin position="242"/>
        <end position="260"/>
    </location>
</feature>
<keyword evidence="1" id="KW-1133">Transmembrane helix</keyword>
<keyword evidence="1" id="KW-0472">Membrane</keyword>
<organism evidence="2 3">
    <name type="scientific">Halorubrum trueperi</name>
    <dbReference type="NCBI Taxonomy" id="2004704"/>
    <lineage>
        <taxon>Archaea</taxon>
        <taxon>Methanobacteriati</taxon>
        <taxon>Methanobacteriota</taxon>
        <taxon>Stenosarchaea group</taxon>
        <taxon>Halobacteria</taxon>
        <taxon>Halobacteriales</taxon>
        <taxon>Haloferacaceae</taxon>
        <taxon>Halorubrum</taxon>
    </lineage>
</organism>
<keyword evidence="3" id="KW-1185">Reference proteome</keyword>
<dbReference type="RefSeq" id="WP_379771428.1">
    <property type="nucleotide sequence ID" value="NZ_JBHSXI010000029.1"/>
</dbReference>
<evidence type="ECO:0000313" key="3">
    <source>
        <dbReference type="Proteomes" id="UP001596333"/>
    </source>
</evidence>
<feature type="transmembrane region" description="Helical" evidence="1">
    <location>
        <begin position="193"/>
        <end position="214"/>
    </location>
</feature>